<keyword evidence="5" id="KW-1185">Reference proteome</keyword>
<dbReference type="PROSITE" id="PS51329">
    <property type="entry name" value="C_CAP_COFACTOR_C"/>
    <property type="match status" value="1"/>
</dbReference>
<feature type="domain" description="C-CAP/cofactor C-like" evidence="3">
    <location>
        <begin position="1"/>
        <end position="144"/>
    </location>
</feature>
<protein>
    <recommendedName>
        <fullName evidence="3">C-CAP/cofactor C-like domain-containing protein</fullName>
    </recommendedName>
</protein>
<feature type="transmembrane region" description="Helical" evidence="2">
    <location>
        <begin position="298"/>
        <end position="316"/>
    </location>
</feature>
<dbReference type="OrthoDB" id="194775at2759"/>
<evidence type="ECO:0000259" key="3">
    <source>
        <dbReference type="PROSITE" id="PS51329"/>
    </source>
</evidence>
<dbReference type="GO" id="GO:0005096">
    <property type="term" value="F:GTPase activator activity"/>
    <property type="evidence" value="ECO:0007669"/>
    <property type="project" value="InterPro"/>
</dbReference>
<dbReference type="GO" id="GO:1990075">
    <property type="term" value="C:periciliary membrane compartment"/>
    <property type="evidence" value="ECO:0007669"/>
    <property type="project" value="TreeGrafter"/>
</dbReference>
<evidence type="ECO:0000256" key="2">
    <source>
        <dbReference type="SAM" id="Phobius"/>
    </source>
</evidence>
<evidence type="ECO:0000313" key="5">
    <source>
        <dbReference type="Proteomes" id="UP000187209"/>
    </source>
</evidence>
<keyword evidence="2" id="KW-0472">Membrane</keyword>
<dbReference type="AlphaFoldDB" id="A0A1R2D1M7"/>
<dbReference type="InterPro" id="IPR016098">
    <property type="entry name" value="CAP/MinC_C"/>
</dbReference>
<comment type="caution">
    <text evidence="4">The sequence shown here is derived from an EMBL/GenBank/DDBJ whole genome shotgun (WGS) entry which is preliminary data.</text>
</comment>
<evidence type="ECO:0000256" key="1">
    <source>
        <dbReference type="ARBA" id="ARBA00008848"/>
    </source>
</evidence>
<dbReference type="InterPro" id="IPR012945">
    <property type="entry name" value="Tubulin-bd_cofactor_C_dom"/>
</dbReference>
<sequence>MALVISNETGSTIVKMPGSIGGEECIIKDLIKCTICVYDWVGKAEIQNCNHCTIRIGPISSVCKISNCENCFMSIACSELEIYSSSVLTLFVFAENDPKITQSKNLRFAPYNVQYSGQEQCFSQSELNPYKDKWHEIYDNNRSELEAHYELLPPRLFEEETTHFAELGDPINPVPRHIHYGGSLKYEIIPYSKQHIITVERRELPPSSKIIHKEDDSRKYVPFTGPMQKIEEKLSHINKQQPKEKKVALRYNYAFAKGFNSASAHVPVIAKEKLNSALKEFSEILDNFNRSQQEHIHAILLSIIGCLLLLLIMQILRMTSEWLFFAWAAVLCFVGISELFIVFMISTKKHMANKFYLLLIDEFNERKSEAFSQLNAKFIGKIDYVEVYINVNLNETEP</sequence>
<dbReference type="GO" id="GO:0006892">
    <property type="term" value="P:post-Golgi vesicle-mediated transport"/>
    <property type="evidence" value="ECO:0007669"/>
    <property type="project" value="TreeGrafter"/>
</dbReference>
<dbReference type="Pfam" id="PF07986">
    <property type="entry name" value="TBCC"/>
    <property type="match status" value="1"/>
</dbReference>
<gene>
    <name evidence="4" type="ORF">SteCoe_1555</name>
</gene>
<dbReference type="InterPro" id="IPR039093">
    <property type="entry name" value="XRP2"/>
</dbReference>
<dbReference type="Gene3D" id="2.160.20.70">
    <property type="match status" value="1"/>
</dbReference>
<comment type="similarity">
    <text evidence="1">Belongs to the TBCC family.</text>
</comment>
<feature type="transmembrane region" description="Helical" evidence="2">
    <location>
        <begin position="322"/>
        <end position="345"/>
    </location>
</feature>
<organism evidence="4 5">
    <name type="scientific">Stentor coeruleus</name>
    <dbReference type="NCBI Taxonomy" id="5963"/>
    <lineage>
        <taxon>Eukaryota</taxon>
        <taxon>Sar</taxon>
        <taxon>Alveolata</taxon>
        <taxon>Ciliophora</taxon>
        <taxon>Postciliodesmatophora</taxon>
        <taxon>Heterotrichea</taxon>
        <taxon>Heterotrichida</taxon>
        <taxon>Stentoridae</taxon>
        <taxon>Stentor</taxon>
    </lineage>
</organism>
<proteinExistence type="inferred from homology"/>
<dbReference type="EMBL" id="MPUH01000016">
    <property type="protein sequence ID" value="OMJ95177.1"/>
    <property type="molecule type" value="Genomic_DNA"/>
</dbReference>
<dbReference type="PANTHER" id="PTHR15440:SF0">
    <property type="entry name" value="PROTEIN XRP2"/>
    <property type="match status" value="1"/>
</dbReference>
<evidence type="ECO:0000313" key="4">
    <source>
        <dbReference type="EMBL" id="OMJ95177.1"/>
    </source>
</evidence>
<accession>A0A1R2D1M7</accession>
<reference evidence="4 5" key="1">
    <citation type="submission" date="2016-11" db="EMBL/GenBank/DDBJ databases">
        <title>The macronuclear genome of Stentor coeruleus: a giant cell with tiny introns.</title>
        <authorList>
            <person name="Slabodnick M."/>
            <person name="Ruby J.G."/>
            <person name="Reiff S.B."/>
            <person name="Swart E.C."/>
            <person name="Gosai S."/>
            <person name="Prabakaran S."/>
            <person name="Witkowska E."/>
            <person name="Larue G.E."/>
            <person name="Fisher S."/>
            <person name="Freeman R.M."/>
            <person name="Gunawardena J."/>
            <person name="Chu W."/>
            <person name="Stover N.A."/>
            <person name="Gregory B.D."/>
            <person name="Nowacki M."/>
            <person name="Derisi J."/>
            <person name="Roy S.W."/>
            <person name="Marshall W.F."/>
            <person name="Sood P."/>
        </authorList>
    </citation>
    <scope>NUCLEOTIDE SEQUENCE [LARGE SCALE GENOMIC DNA]</scope>
    <source>
        <strain evidence="4">WM001</strain>
    </source>
</reference>
<dbReference type="GO" id="GO:0005929">
    <property type="term" value="C:cilium"/>
    <property type="evidence" value="ECO:0007669"/>
    <property type="project" value="TreeGrafter"/>
</dbReference>
<dbReference type="Proteomes" id="UP000187209">
    <property type="component" value="Unassembled WGS sequence"/>
</dbReference>
<dbReference type="PANTHER" id="PTHR15440">
    <property type="entry name" value="XRP2 PROTEIN"/>
    <property type="match status" value="1"/>
</dbReference>
<name>A0A1R2D1M7_9CILI</name>
<keyword evidence="2" id="KW-0812">Transmembrane</keyword>
<dbReference type="InterPro" id="IPR017901">
    <property type="entry name" value="C-CAP_CF_C-like"/>
</dbReference>
<keyword evidence="2" id="KW-1133">Transmembrane helix</keyword>